<name>A0A0F9G3T8_9ZZZZ</name>
<dbReference type="AlphaFoldDB" id="A0A0F9G3T8"/>
<evidence type="ECO:0000313" key="1">
    <source>
        <dbReference type="EMBL" id="KKL93384.1"/>
    </source>
</evidence>
<sequence>MKATEGEREEVRGWMEDDRLIEIDFEDTFGEAGDAVAVYRVWVVRPPQEEATA</sequence>
<proteinExistence type="predicted"/>
<comment type="caution">
    <text evidence="1">The sequence shown here is derived from an EMBL/GenBank/DDBJ whole genome shotgun (WGS) entry which is preliminary data.</text>
</comment>
<gene>
    <name evidence="1" type="ORF">LCGC14_1875250</name>
</gene>
<reference evidence="1" key="1">
    <citation type="journal article" date="2015" name="Nature">
        <title>Complex archaea that bridge the gap between prokaryotes and eukaryotes.</title>
        <authorList>
            <person name="Spang A."/>
            <person name="Saw J.H."/>
            <person name="Jorgensen S.L."/>
            <person name="Zaremba-Niedzwiedzka K."/>
            <person name="Martijn J."/>
            <person name="Lind A.E."/>
            <person name="van Eijk R."/>
            <person name="Schleper C."/>
            <person name="Guy L."/>
            <person name="Ettema T.J."/>
        </authorList>
    </citation>
    <scope>NUCLEOTIDE SEQUENCE</scope>
</reference>
<accession>A0A0F9G3T8</accession>
<protein>
    <submittedName>
        <fullName evidence="1">Uncharacterized protein</fullName>
    </submittedName>
</protein>
<dbReference type="EMBL" id="LAZR01019203">
    <property type="protein sequence ID" value="KKL93384.1"/>
    <property type="molecule type" value="Genomic_DNA"/>
</dbReference>
<organism evidence="1">
    <name type="scientific">marine sediment metagenome</name>
    <dbReference type="NCBI Taxonomy" id="412755"/>
    <lineage>
        <taxon>unclassified sequences</taxon>
        <taxon>metagenomes</taxon>
        <taxon>ecological metagenomes</taxon>
    </lineage>
</organism>